<accession>A0A1Q8CKQ4</accession>
<comment type="catalytic activity">
    <reaction evidence="8">
        <text>L-histidyl-[protein] + UTP = N(tele)-(5'-uridylyl)-L-histidyl-[protein] + diphosphate</text>
        <dbReference type="Rhea" id="RHEA:83891"/>
        <dbReference type="Rhea" id="RHEA-COMP:9745"/>
        <dbReference type="Rhea" id="RHEA-COMP:20239"/>
        <dbReference type="ChEBI" id="CHEBI:29979"/>
        <dbReference type="ChEBI" id="CHEBI:33019"/>
        <dbReference type="ChEBI" id="CHEBI:46398"/>
        <dbReference type="ChEBI" id="CHEBI:233474"/>
    </reaction>
</comment>
<dbReference type="PANTHER" id="PTHR32057">
    <property type="entry name" value="PROTEIN ADENYLYLTRANSFERASE SELO, MITOCHONDRIAL"/>
    <property type="match status" value="1"/>
</dbReference>
<name>A0A1Q8CKQ4_9PSEU</name>
<sequence>MSIAPPPTVTLSHDFASTLPELARPWQAEEPPEPRLLVLNEPLAADLGLDAAWLRGPEGLGLLVGTHLPEGAAPVAQAYAGHQFGYYSPRLGDGRALLLGELDHPDGHPRDLHLKGSGRTPFARGGDGLAAVGPMLREYVVSEAMHALGIPTTRSLAVVATGRTVHRDTPLPGAVLARVARSHLRVGTFQYTRATGDLDLLRRLADHATARHHPQAVEAEHPHLALFEAVVAAQASLVARWMLVGFIHGVMNTDNMTISGETIDYGPCAFMDAVDPRTVFSSIDHGGRYAYGNQPVVAEWNLARFAEALLPLFADDQERAIALAGEALDTFRGHYDHAFAAGMRAKLGLPEDVADVATAPLIEELLRILRDNHVDHTSFFRRLGAAARGNTEPAREMVLDLAAIDGWLARWRTLNPDAAAMDRANPVYVPRNHLVEEALAAATDGDLGPLEQLLVAVSAPFDERPGLERYAEPAPADFGRTYRTFCGT</sequence>
<evidence type="ECO:0000313" key="10">
    <source>
        <dbReference type="Proteomes" id="UP000185596"/>
    </source>
</evidence>
<feature type="binding site" evidence="8">
    <location>
        <position position="92"/>
    </location>
    <ligand>
        <name>ATP</name>
        <dbReference type="ChEBI" id="CHEBI:30616"/>
    </ligand>
</feature>
<keyword evidence="3 8" id="KW-0548">Nucleotidyltransferase</keyword>
<proteinExistence type="inferred from homology"/>
<comment type="catalytic activity">
    <reaction evidence="8">
        <text>L-threonyl-[protein] + ATP = 3-O-(5'-adenylyl)-L-threonyl-[protein] + diphosphate</text>
        <dbReference type="Rhea" id="RHEA:54292"/>
        <dbReference type="Rhea" id="RHEA-COMP:11060"/>
        <dbReference type="Rhea" id="RHEA-COMP:13847"/>
        <dbReference type="ChEBI" id="CHEBI:30013"/>
        <dbReference type="ChEBI" id="CHEBI:30616"/>
        <dbReference type="ChEBI" id="CHEBI:33019"/>
        <dbReference type="ChEBI" id="CHEBI:138113"/>
        <dbReference type="EC" id="2.7.7.108"/>
    </reaction>
</comment>
<protein>
    <recommendedName>
        <fullName evidence="8">Protein nucleotidyltransferase YdiU</fullName>
        <ecNumber evidence="8">2.7.7.-</ecNumber>
    </recommendedName>
    <alternativeName>
        <fullName evidence="8">Protein adenylyltransferase YdiU</fullName>
        <ecNumber evidence="8">2.7.7.108</ecNumber>
    </alternativeName>
    <alternativeName>
        <fullName evidence="8">Protein uridylyltransferase YdiU</fullName>
        <ecNumber evidence="8">2.7.7.-</ecNumber>
    </alternativeName>
</protein>
<dbReference type="GO" id="GO:0070733">
    <property type="term" value="F:AMPylase activity"/>
    <property type="evidence" value="ECO:0007669"/>
    <property type="project" value="UniProtKB-EC"/>
</dbReference>
<feature type="binding site" evidence="8">
    <location>
        <position position="94"/>
    </location>
    <ligand>
        <name>ATP</name>
        <dbReference type="ChEBI" id="CHEBI:30616"/>
    </ligand>
</feature>
<dbReference type="RefSeq" id="WP_075128139.1">
    <property type="nucleotide sequence ID" value="NZ_MSIE01000047.1"/>
</dbReference>
<feature type="binding site" evidence="8">
    <location>
        <position position="127"/>
    </location>
    <ligand>
        <name>ATP</name>
        <dbReference type="ChEBI" id="CHEBI:30616"/>
    </ligand>
</feature>
<dbReference type="EC" id="2.7.7.-" evidence="8"/>
<comment type="function">
    <text evidence="8">Nucleotidyltransferase involved in the post-translational modification of proteins. It can catalyze the addition of adenosine monophosphate (AMP) or uridine monophosphate (UMP) to a protein, resulting in modifications known as AMPylation and UMPylation.</text>
</comment>
<keyword evidence="8" id="KW-0464">Manganese</keyword>
<feature type="binding site" evidence="8">
    <location>
        <position position="95"/>
    </location>
    <ligand>
        <name>ATP</name>
        <dbReference type="ChEBI" id="CHEBI:30616"/>
    </ligand>
</feature>
<dbReference type="EC" id="2.7.7.108" evidence="8"/>
<feature type="binding site" evidence="8">
    <location>
        <position position="264"/>
    </location>
    <ligand>
        <name>ATP</name>
        <dbReference type="ChEBI" id="CHEBI:30616"/>
    </ligand>
</feature>
<dbReference type="PANTHER" id="PTHR32057:SF14">
    <property type="entry name" value="PROTEIN ADENYLYLTRANSFERASE SELO, MITOCHONDRIAL"/>
    <property type="match status" value="1"/>
</dbReference>
<dbReference type="InterPro" id="IPR003846">
    <property type="entry name" value="SelO"/>
</dbReference>
<organism evidence="9 10">
    <name type="scientific">Actinophytocola xanthii</name>
    <dbReference type="NCBI Taxonomy" id="1912961"/>
    <lineage>
        <taxon>Bacteria</taxon>
        <taxon>Bacillati</taxon>
        <taxon>Actinomycetota</taxon>
        <taxon>Actinomycetes</taxon>
        <taxon>Pseudonocardiales</taxon>
        <taxon>Pseudonocardiaceae</taxon>
    </lineage>
</organism>
<comment type="catalytic activity">
    <reaction evidence="8">
        <text>L-tyrosyl-[protein] + ATP = O-(5'-adenylyl)-L-tyrosyl-[protein] + diphosphate</text>
        <dbReference type="Rhea" id="RHEA:54288"/>
        <dbReference type="Rhea" id="RHEA-COMP:10136"/>
        <dbReference type="Rhea" id="RHEA-COMP:13846"/>
        <dbReference type="ChEBI" id="CHEBI:30616"/>
        <dbReference type="ChEBI" id="CHEBI:33019"/>
        <dbReference type="ChEBI" id="CHEBI:46858"/>
        <dbReference type="ChEBI" id="CHEBI:83624"/>
        <dbReference type="EC" id="2.7.7.108"/>
    </reaction>
</comment>
<dbReference type="GO" id="GO:0030145">
    <property type="term" value="F:manganese ion binding"/>
    <property type="evidence" value="ECO:0007669"/>
    <property type="project" value="UniProtKB-UniRule"/>
</dbReference>
<comment type="similarity">
    <text evidence="1 8">Belongs to the SELO family.</text>
</comment>
<keyword evidence="2 8" id="KW-0808">Transferase</keyword>
<gene>
    <name evidence="8" type="primary">ydiU</name>
    <name evidence="8" type="synonym">selO</name>
    <name evidence="9" type="ORF">BU204_24735</name>
</gene>
<dbReference type="GO" id="GO:0000287">
    <property type="term" value="F:magnesium ion binding"/>
    <property type="evidence" value="ECO:0007669"/>
    <property type="project" value="UniProtKB-UniRule"/>
</dbReference>
<comment type="cofactor">
    <cofactor evidence="8">
        <name>Mg(2+)</name>
        <dbReference type="ChEBI" id="CHEBI:18420"/>
    </cofactor>
    <cofactor evidence="8">
        <name>Mn(2+)</name>
        <dbReference type="ChEBI" id="CHEBI:29035"/>
    </cofactor>
</comment>
<dbReference type="HAMAP" id="MF_00692">
    <property type="entry name" value="SelO"/>
    <property type="match status" value="1"/>
</dbReference>
<evidence type="ECO:0000256" key="4">
    <source>
        <dbReference type="ARBA" id="ARBA00022723"/>
    </source>
</evidence>
<dbReference type="GO" id="GO:0005524">
    <property type="term" value="F:ATP binding"/>
    <property type="evidence" value="ECO:0007669"/>
    <property type="project" value="UniProtKB-UniRule"/>
</dbReference>
<comment type="catalytic activity">
    <reaction evidence="8">
        <text>L-seryl-[protein] + UTP = O-(5'-uridylyl)-L-seryl-[protein] + diphosphate</text>
        <dbReference type="Rhea" id="RHEA:64604"/>
        <dbReference type="Rhea" id="RHEA-COMP:9863"/>
        <dbReference type="Rhea" id="RHEA-COMP:16635"/>
        <dbReference type="ChEBI" id="CHEBI:29999"/>
        <dbReference type="ChEBI" id="CHEBI:33019"/>
        <dbReference type="ChEBI" id="CHEBI:46398"/>
        <dbReference type="ChEBI" id="CHEBI:156051"/>
    </reaction>
</comment>
<reference evidence="9 10" key="1">
    <citation type="submission" date="2016-12" db="EMBL/GenBank/DDBJ databases">
        <title>The draft genome sequence of Actinophytocola sp. 11-183.</title>
        <authorList>
            <person name="Wang W."/>
            <person name="Yuan L."/>
        </authorList>
    </citation>
    <scope>NUCLEOTIDE SEQUENCE [LARGE SCALE GENOMIC DNA]</scope>
    <source>
        <strain evidence="9 10">11-183</strain>
    </source>
</reference>
<evidence type="ECO:0000256" key="3">
    <source>
        <dbReference type="ARBA" id="ARBA00022695"/>
    </source>
</evidence>
<feature type="binding site" evidence="8">
    <location>
        <position position="185"/>
    </location>
    <ligand>
        <name>ATP</name>
        <dbReference type="ChEBI" id="CHEBI:30616"/>
    </ligand>
</feature>
<keyword evidence="7 8" id="KW-0460">Magnesium</keyword>
<dbReference type="AlphaFoldDB" id="A0A1Q8CKQ4"/>
<evidence type="ECO:0000256" key="2">
    <source>
        <dbReference type="ARBA" id="ARBA00022679"/>
    </source>
</evidence>
<comment type="catalytic activity">
    <reaction evidence="8">
        <text>L-seryl-[protein] + ATP = 3-O-(5'-adenylyl)-L-seryl-[protein] + diphosphate</text>
        <dbReference type="Rhea" id="RHEA:58120"/>
        <dbReference type="Rhea" id="RHEA-COMP:9863"/>
        <dbReference type="Rhea" id="RHEA-COMP:15073"/>
        <dbReference type="ChEBI" id="CHEBI:29999"/>
        <dbReference type="ChEBI" id="CHEBI:30616"/>
        <dbReference type="ChEBI" id="CHEBI:33019"/>
        <dbReference type="ChEBI" id="CHEBI:142516"/>
        <dbReference type="EC" id="2.7.7.108"/>
    </reaction>
</comment>
<keyword evidence="4 8" id="KW-0479">Metal-binding</keyword>
<dbReference type="Pfam" id="PF02696">
    <property type="entry name" value="SelO"/>
    <property type="match status" value="1"/>
</dbReference>
<keyword evidence="5 8" id="KW-0547">Nucleotide-binding</keyword>
<evidence type="ECO:0000256" key="5">
    <source>
        <dbReference type="ARBA" id="ARBA00022741"/>
    </source>
</evidence>
<evidence type="ECO:0000256" key="6">
    <source>
        <dbReference type="ARBA" id="ARBA00022840"/>
    </source>
</evidence>
<evidence type="ECO:0000256" key="7">
    <source>
        <dbReference type="ARBA" id="ARBA00022842"/>
    </source>
</evidence>
<keyword evidence="10" id="KW-1185">Reference proteome</keyword>
<dbReference type="NCBIfam" id="NF000658">
    <property type="entry name" value="PRK00029.1"/>
    <property type="match status" value="1"/>
</dbReference>
<feature type="binding site" evidence="8">
    <location>
        <position position="264"/>
    </location>
    <ligand>
        <name>Mg(2+)</name>
        <dbReference type="ChEBI" id="CHEBI:18420"/>
    </ligand>
</feature>
<dbReference type="STRING" id="1912961.BU204_24735"/>
<feature type="binding site" evidence="8">
    <location>
        <position position="178"/>
    </location>
    <ligand>
        <name>ATP</name>
        <dbReference type="ChEBI" id="CHEBI:30616"/>
    </ligand>
</feature>
<keyword evidence="6 8" id="KW-0067">ATP-binding</keyword>
<dbReference type="OrthoDB" id="9776281at2"/>
<feature type="binding site" evidence="8">
    <location>
        <position position="255"/>
    </location>
    <ligand>
        <name>Mg(2+)</name>
        <dbReference type="ChEBI" id="CHEBI:18420"/>
    </ligand>
</feature>
<dbReference type="EMBL" id="MSIE01000047">
    <property type="protein sequence ID" value="OLF14945.1"/>
    <property type="molecule type" value="Genomic_DNA"/>
</dbReference>
<feature type="active site" description="Proton acceptor" evidence="8">
    <location>
        <position position="254"/>
    </location>
</feature>
<feature type="binding site" evidence="8">
    <location>
        <position position="115"/>
    </location>
    <ligand>
        <name>ATP</name>
        <dbReference type="ChEBI" id="CHEBI:30616"/>
    </ligand>
</feature>
<evidence type="ECO:0000256" key="8">
    <source>
        <dbReference type="HAMAP-Rule" id="MF_00692"/>
    </source>
</evidence>
<feature type="binding site" evidence="8">
    <location>
        <position position="128"/>
    </location>
    <ligand>
        <name>ATP</name>
        <dbReference type="ChEBI" id="CHEBI:30616"/>
    </ligand>
</feature>
<comment type="catalytic activity">
    <reaction evidence="8">
        <text>L-tyrosyl-[protein] + UTP = O-(5'-uridylyl)-L-tyrosyl-[protein] + diphosphate</text>
        <dbReference type="Rhea" id="RHEA:83887"/>
        <dbReference type="Rhea" id="RHEA-COMP:10136"/>
        <dbReference type="Rhea" id="RHEA-COMP:20238"/>
        <dbReference type="ChEBI" id="CHEBI:33019"/>
        <dbReference type="ChEBI" id="CHEBI:46398"/>
        <dbReference type="ChEBI" id="CHEBI:46858"/>
        <dbReference type="ChEBI" id="CHEBI:90602"/>
    </reaction>
</comment>
<evidence type="ECO:0000256" key="1">
    <source>
        <dbReference type="ARBA" id="ARBA00009747"/>
    </source>
</evidence>
<dbReference type="Proteomes" id="UP000185596">
    <property type="component" value="Unassembled WGS sequence"/>
</dbReference>
<evidence type="ECO:0000313" key="9">
    <source>
        <dbReference type="EMBL" id="OLF14945.1"/>
    </source>
</evidence>
<comment type="caution">
    <text evidence="9">The sequence shown here is derived from an EMBL/GenBank/DDBJ whole genome shotgun (WGS) entry which is preliminary data.</text>
</comment>